<dbReference type="PANTHER" id="PTHR43537">
    <property type="entry name" value="TRANSCRIPTIONAL REGULATOR, GNTR FAMILY"/>
    <property type="match status" value="1"/>
</dbReference>
<feature type="domain" description="HTH gntR-type" evidence="5">
    <location>
        <begin position="22"/>
        <end position="89"/>
    </location>
</feature>
<dbReference type="RefSeq" id="WP_024352357.1">
    <property type="nucleotide sequence ID" value="NZ_BBWN01000019.1"/>
</dbReference>
<dbReference type="Pfam" id="PF07729">
    <property type="entry name" value="FCD"/>
    <property type="match status" value="1"/>
</dbReference>
<dbReference type="GO" id="GO:0003677">
    <property type="term" value="F:DNA binding"/>
    <property type="evidence" value="ECO:0007669"/>
    <property type="project" value="UniProtKB-KW"/>
</dbReference>
<dbReference type="PANTHER" id="PTHR43537:SF5">
    <property type="entry name" value="UXU OPERON TRANSCRIPTIONAL REGULATOR"/>
    <property type="match status" value="1"/>
</dbReference>
<dbReference type="SUPFAM" id="SSF46785">
    <property type="entry name" value="Winged helix' DNA-binding domain"/>
    <property type="match status" value="2"/>
</dbReference>
<dbReference type="EMBL" id="LC066374">
    <property type="protein sequence ID" value="BAT26829.1"/>
    <property type="molecule type" value="Genomic_DNA"/>
</dbReference>
<dbReference type="InterPro" id="IPR011711">
    <property type="entry name" value="GntR_C"/>
</dbReference>
<dbReference type="SMART" id="SM00895">
    <property type="entry name" value="FCD"/>
    <property type="match status" value="1"/>
</dbReference>
<evidence type="ECO:0000256" key="3">
    <source>
        <dbReference type="ARBA" id="ARBA00023163"/>
    </source>
</evidence>
<evidence type="ECO:0000313" key="6">
    <source>
        <dbReference type="EMBL" id="BAT26829.1"/>
    </source>
</evidence>
<dbReference type="PROSITE" id="PS50949">
    <property type="entry name" value="HTH_GNTR"/>
    <property type="match status" value="1"/>
</dbReference>
<dbReference type="Pfam" id="PF00392">
    <property type="entry name" value="GntR"/>
    <property type="match status" value="1"/>
</dbReference>
<dbReference type="Gene3D" id="1.20.120.530">
    <property type="entry name" value="GntR ligand-binding domain-like"/>
    <property type="match status" value="1"/>
</dbReference>
<keyword evidence="1" id="KW-0805">Transcription regulation</keyword>
<dbReference type="SUPFAM" id="SSF48008">
    <property type="entry name" value="GntR ligand-binding domain-like"/>
    <property type="match status" value="1"/>
</dbReference>
<dbReference type="SMART" id="SM00419">
    <property type="entry name" value="HTH_CRP"/>
    <property type="match status" value="1"/>
</dbReference>
<dbReference type="InterPro" id="IPR036388">
    <property type="entry name" value="WH-like_DNA-bd_sf"/>
</dbReference>
<evidence type="ECO:0000256" key="4">
    <source>
        <dbReference type="SAM" id="MobiDB-lite"/>
    </source>
</evidence>
<protein>
    <submittedName>
        <fullName evidence="6">Possible regulatory protein</fullName>
    </submittedName>
</protein>
<dbReference type="InterPro" id="IPR036390">
    <property type="entry name" value="WH_DNA-bd_sf"/>
</dbReference>
<accession>A0A0P0YYU9</accession>
<evidence type="ECO:0000256" key="1">
    <source>
        <dbReference type="ARBA" id="ARBA00023015"/>
    </source>
</evidence>
<dbReference type="CDD" id="cd07377">
    <property type="entry name" value="WHTH_GntR"/>
    <property type="match status" value="1"/>
</dbReference>
<keyword evidence="3" id="KW-0804">Transcription</keyword>
<dbReference type="GO" id="GO:0003700">
    <property type="term" value="F:DNA-binding transcription factor activity"/>
    <property type="evidence" value="ECO:0007669"/>
    <property type="project" value="InterPro"/>
</dbReference>
<proteinExistence type="predicted"/>
<dbReference type="SMART" id="SM00345">
    <property type="entry name" value="HTH_GNTR"/>
    <property type="match status" value="2"/>
</dbReference>
<sequence length="344" mass="37957">MPEGRTERVQDIDAESVSGVTPRLYERATQLIAEQIRDGTLPASGHLTESLLAERLGISRAPVRRALSELEQQGLVKRVKGKGYAVLAGSVSARKAPSPGDPASPAHDGSPLQSSPSWERIYGEVEDQVIARISFASWRVNEARLARHYGVSRTVARDVVGRLQQRGVLRKDDRGRWYAPALTPDHIAELYELRAILEPIALTKAAPHAPASLLMQMRTRLEEAMAAGDVTGATLDALEKDLHVTLLDLSGTYALMQAITLPQSLLIAHRFLYRWTPRLFDAEPFLPEHVAVIDHLLAGETDRAAKALADHLIISGDRAISRVDLIRREFDAEDLSYLERLPAD</sequence>
<name>A0A0P0YYU9_9HYPH</name>
<organism evidence="6">
    <name type="scientific">Aurantimonas coralicida</name>
    <dbReference type="NCBI Taxonomy" id="182270"/>
    <lineage>
        <taxon>Bacteria</taxon>
        <taxon>Pseudomonadati</taxon>
        <taxon>Pseudomonadota</taxon>
        <taxon>Alphaproteobacteria</taxon>
        <taxon>Hyphomicrobiales</taxon>
        <taxon>Aurantimonadaceae</taxon>
        <taxon>Aurantimonas</taxon>
    </lineage>
</organism>
<dbReference type="PRINTS" id="PR00035">
    <property type="entry name" value="HTHGNTR"/>
</dbReference>
<keyword evidence="2" id="KW-0238">DNA-binding</keyword>
<evidence type="ECO:0000259" key="5">
    <source>
        <dbReference type="PROSITE" id="PS50949"/>
    </source>
</evidence>
<dbReference type="InterPro" id="IPR008920">
    <property type="entry name" value="TF_FadR/GntR_C"/>
</dbReference>
<dbReference type="InterPro" id="IPR000524">
    <property type="entry name" value="Tscrpt_reg_HTH_GntR"/>
</dbReference>
<dbReference type="Gene3D" id="1.10.10.10">
    <property type="entry name" value="Winged helix-like DNA-binding domain superfamily/Winged helix DNA-binding domain"/>
    <property type="match status" value="2"/>
</dbReference>
<evidence type="ECO:0000256" key="2">
    <source>
        <dbReference type="ARBA" id="ARBA00023125"/>
    </source>
</evidence>
<reference evidence="6" key="1">
    <citation type="journal article" date="2015" name="Proc. Natl. Acad. Sci. U.S.A.">
        <title>Bacterial clade with the ribosomal RNA operon on a small plasmid rather than the chromosome.</title>
        <authorList>
            <person name="Anda M."/>
            <person name="Ohtsubo Y."/>
            <person name="Okubo T."/>
            <person name="Sugawara M."/>
            <person name="Nagata Y."/>
            <person name="Tsuda M."/>
            <person name="Minamisawa K."/>
            <person name="Mitsui H."/>
        </authorList>
    </citation>
    <scope>NUCLEOTIDE SEQUENCE</scope>
    <source>
        <strain evidence="6">DSM 14790</strain>
    </source>
</reference>
<feature type="region of interest" description="Disordered" evidence="4">
    <location>
        <begin position="93"/>
        <end position="115"/>
    </location>
</feature>
<dbReference type="AlphaFoldDB" id="A0A0P0YYU9"/>
<dbReference type="InterPro" id="IPR012318">
    <property type="entry name" value="HTH_CRP"/>
</dbReference>